<evidence type="ECO:0000256" key="1">
    <source>
        <dbReference type="SAM" id="MobiDB-lite"/>
    </source>
</evidence>
<organism evidence="2 3">
    <name type="scientific">Candidatus Methanofishera endochildressiae</name>
    <dbReference type="NCBI Taxonomy" id="2738884"/>
    <lineage>
        <taxon>Bacteria</taxon>
        <taxon>Pseudomonadati</taxon>
        <taxon>Pseudomonadota</taxon>
        <taxon>Gammaproteobacteria</taxon>
        <taxon>Candidatus Methanofishera</taxon>
    </lineage>
</organism>
<comment type="caution">
    <text evidence="2">The sequence shown here is derived from an EMBL/GenBank/DDBJ whole genome shotgun (WGS) entry which is preliminary data.</text>
</comment>
<evidence type="ECO:0000313" key="2">
    <source>
        <dbReference type="EMBL" id="NYT46369.1"/>
    </source>
</evidence>
<gene>
    <name evidence="2" type="ORF">H0A75_00225</name>
</gene>
<dbReference type="EMBL" id="JACCHS010000001">
    <property type="protein sequence ID" value="NYT46369.1"/>
    <property type="molecule type" value="Genomic_DNA"/>
</dbReference>
<evidence type="ECO:0000313" key="3">
    <source>
        <dbReference type="Proteomes" id="UP000537890"/>
    </source>
</evidence>
<protein>
    <submittedName>
        <fullName evidence="2">Uncharacterized protein</fullName>
    </submittedName>
</protein>
<proteinExistence type="predicted"/>
<dbReference type="Proteomes" id="UP000537890">
    <property type="component" value="Unassembled WGS sequence"/>
</dbReference>
<accession>A0A7Z0MMN5</accession>
<dbReference type="AlphaFoldDB" id="A0A7Z0MMN5"/>
<name>A0A7Z0MMN5_9GAMM</name>
<reference evidence="2 3" key="1">
    <citation type="submission" date="2020-05" db="EMBL/GenBank/DDBJ databases">
        <title>Horizontal transmission and recombination maintain forever young bacterial symbiont genomes.</title>
        <authorList>
            <person name="Russell S.L."/>
            <person name="Pepper-Tunick E."/>
            <person name="Svedberg J."/>
            <person name="Byrne A."/>
            <person name="Ruelas Castillo J."/>
            <person name="Vollmers C."/>
            <person name="Beinart R.A."/>
            <person name="Corbett-Detig R."/>
        </authorList>
    </citation>
    <scope>NUCLEOTIDE SEQUENCE [LARGE SCALE GENOMIC DNA]</scope>
    <source>
        <strain evidence="2">4727-3</strain>
    </source>
</reference>
<sequence length="77" mass="8974">MALQRTTRSKIIRPENQSNKPPRHPRCRSTIVAVRKGDRIADYQTDTADNFLFRNEQIAVDLLGEERYKLWIESATS</sequence>
<feature type="region of interest" description="Disordered" evidence="1">
    <location>
        <begin position="1"/>
        <end position="26"/>
    </location>
</feature>